<evidence type="ECO:0000313" key="3">
    <source>
        <dbReference type="Proteomes" id="UP000199167"/>
    </source>
</evidence>
<accession>A0A1I0PXN7</accession>
<name>A0A1I0PXN7_9RHOB</name>
<feature type="compositionally biased region" description="Polar residues" evidence="1">
    <location>
        <begin position="32"/>
        <end position="41"/>
    </location>
</feature>
<keyword evidence="3" id="KW-1185">Reference proteome</keyword>
<dbReference type="RefSeq" id="WP_089992278.1">
    <property type="nucleotide sequence ID" value="NZ_FOIZ01000001.1"/>
</dbReference>
<feature type="region of interest" description="Disordered" evidence="1">
    <location>
        <begin position="133"/>
        <end position="156"/>
    </location>
</feature>
<gene>
    <name evidence="2" type="ORF">SAMN04488515_1520</name>
</gene>
<evidence type="ECO:0000313" key="2">
    <source>
        <dbReference type="EMBL" id="SEW19387.1"/>
    </source>
</evidence>
<feature type="compositionally biased region" description="Basic and acidic residues" evidence="1">
    <location>
        <begin position="1"/>
        <end position="16"/>
    </location>
</feature>
<proteinExistence type="predicted"/>
<reference evidence="2 3" key="1">
    <citation type="submission" date="2016-10" db="EMBL/GenBank/DDBJ databases">
        <authorList>
            <person name="de Groot N.N."/>
        </authorList>
    </citation>
    <scope>NUCLEOTIDE SEQUENCE [LARGE SCALE GENOMIC DNA]</scope>
    <source>
        <strain evidence="2 3">DSM 17925</strain>
    </source>
</reference>
<evidence type="ECO:0008006" key="4">
    <source>
        <dbReference type="Google" id="ProtNLM"/>
    </source>
</evidence>
<dbReference type="Proteomes" id="UP000199167">
    <property type="component" value="Unassembled WGS sequence"/>
</dbReference>
<evidence type="ECO:0000256" key="1">
    <source>
        <dbReference type="SAM" id="MobiDB-lite"/>
    </source>
</evidence>
<feature type="region of interest" description="Disordered" evidence="1">
    <location>
        <begin position="1"/>
        <end position="72"/>
    </location>
</feature>
<sequence length="156" mass="16194">MSDMKSVRETGKETLKKAKSTAKTGAKALRDTATSTVQEQAESAKDALANGAASKAEQLHAVADQMTEGAPHTEAVEAAAARVQAFADKVRTTDPANLAADTAELARRHPIAALSVAALAGFAVGRFVRSSGRTLDQQATDTAVDHGLTPDQRIPS</sequence>
<dbReference type="AlphaFoldDB" id="A0A1I0PXN7"/>
<organism evidence="2 3">
    <name type="scientific">Cognatiyoonia koreensis</name>
    <dbReference type="NCBI Taxonomy" id="364200"/>
    <lineage>
        <taxon>Bacteria</taxon>
        <taxon>Pseudomonadati</taxon>
        <taxon>Pseudomonadota</taxon>
        <taxon>Alphaproteobacteria</taxon>
        <taxon>Rhodobacterales</taxon>
        <taxon>Paracoccaceae</taxon>
        <taxon>Cognatiyoonia</taxon>
    </lineage>
</organism>
<protein>
    <recommendedName>
        <fullName evidence="4">Membrane-anchored ribosome-binding protein, inhibits growth in stationary phase, ElaB/YqjD/DUF883 family</fullName>
    </recommendedName>
</protein>
<dbReference type="STRING" id="364200.SAMN04488515_1520"/>
<dbReference type="EMBL" id="FOIZ01000001">
    <property type="protein sequence ID" value="SEW19387.1"/>
    <property type="molecule type" value="Genomic_DNA"/>
</dbReference>